<evidence type="ECO:0000259" key="11">
    <source>
        <dbReference type="Pfam" id="PF02108"/>
    </source>
</evidence>
<keyword evidence="12" id="KW-0966">Cell projection</keyword>
<evidence type="ECO:0000256" key="4">
    <source>
        <dbReference type="ARBA" id="ARBA00016507"/>
    </source>
</evidence>
<dbReference type="InterPro" id="IPR018035">
    <property type="entry name" value="Flagellar_FliH/T3SS_HrpE"/>
</dbReference>
<keyword evidence="9" id="KW-1006">Bacterial flagellum protein export</keyword>
<dbReference type="AlphaFoldDB" id="A0A235EY48"/>
<keyword evidence="12" id="KW-0969">Cilium</keyword>
<dbReference type="GO" id="GO:0071973">
    <property type="term" value="P:bacterial-type flagellum-dependent cell motility"/>
    <property type="evidence" value="ECO:0007669"/>
    <property type="project" value="InterPro"/>
</dbReference>
<feature type="region of interest" description="Disordered" evidence="10">
    <location>
        <begin position="1"/>
        <end position="63"/>
    </location>
</feature>
<dbReference type="PANTHER" id="PTHR34982:SF1">
    <property type="entry name" value="FLAGELLAR ASSEMBLY PROTEIN FLIH"/>
    <property type="match status" value="1"/>
</dbReference>
<feature type="region of interest" description="Disordered" evidence="10">
    <location>
        <begin position="239"/>
        <end position="276"/>
    </location>
</feature>
<evidence type="ECO:0000256" key="8">
    <source>
        <dbReference type="ARBA" id="ARBA00022927"/>
    </source>
</evidence>
<dbReference type="InterPro" id="IPR051472">
    <property type="entry name" value="T3SS_Stator/FliH"/>
</dbReference>
<evidence type="ECO:0000256" key="1">
    <source>
        <dbReference type="ARBA" id="ARBA00003041"/>
    </source>
</evidence>
<comment type="caution">
    <text evidence="12">The sequence shown here is derived from an EMBL/GenBank/DDBJ whole genome shotgun (WGS) entry which is preliminary data.</text>
</comment>
<evidence type="ECO:0000256" key="7">
    <source>
        <dbReference type="ARBA" id="ARBA00022795"/>
    </source>
</evidence>
<dbReference type="GO" id="GO:0044781">
    <property type="term" value="P:bacterial-type flagellum organization"/>
    <property type="evidence" value="ECO:0007669"/>
    <property type="project" value="UniProtKB-KW"/>
</dbReference>
<dbReference type="NCBIfam" id="NF004270">
    <property type="entry name" value="PRK05687.2-1"/>
    <property type="match status" value="1"/>
</dbReference>
<evidence type="ECO:0000256" key="9">
    <source>
        <dbReference type="ARBA" id="ARBA00023225"/>
    </source>
</evidence>
<keyword evidence="6" id="KW-0963">Cytoplasm</keyword>
<dbReference type="EMBL" id="NOIH01000015">
    <property type="protein sequence ID" value="OYD53365.1"/>
    <property type="molecule type" value="Genomic_DNA"/>
</dbReference>
<evidence type="ECO:0000313" key="13">
    <source>
        <dbReference type="Proteomes" id="UP000215181"/>
    </source>
</evidence>
<reference evidence="12 13" key="1">
    <citation type="submission" date="2017-07" db="EMBL/GenBank/DDBJ databases">
        <title>Thauera sp. KNDSS-Mac4 genome sequence and assembly.</title>
        <authorList>
            <person name="Mayilraj S."/>
        </authorList>
    </citation>
    <scope>NUCLEOTIDE SEQUENCE [LARGE SCALE GENOMIC DNA]</scope>
    <source>
        <strain evidence="12 13">KNDSS-Mac4</strain>
    </source>
</reference>
<evidence type="ECO:0000256" key="5">
    <source>
        <dbReference type="ARBA" id="ARBA00022448"/>
    </source>
</evidence>
<dbReference type="PRINTS" id="PR01003">
    <property type="entry name" value="FLGFLIH"/>
</dbReference>
<comment type="subcellular location">
    <subcellularLocation>
        <location evidence="2">Cytoplasm</location>
    </subcellularLocation>
</comment>
<dbReference type="PANTHER" id="PTHR34982">
    <property type="entry name" value="YOP PROTEINS TRANSLOCATION PROTEIN L"/>
    <property type="match status" value="1"/>
</dbReference>
<protein>
    <recommendedName>
        <fullName evidence="4">Flagellar assembly protein FliH</fullName>
    </recommendedName>
</protein>
<comment type="function">
    <text evidence="1">Needed for flagellar regrowth and assembly.</text>
</comment>
<comment type="similarity">
    <text evidence="3">Belongs to the FliH family.</text>
</comment>
<dbReference type="GO" id="GO:0009288">
    <property type="term" value="C:bacterial-type flagellum"/>
    <property type="evidence" value="ECO:0007669"/>
    <property type="project" value="InterPro"/>
</dbReference>
<feature type="compositionally biased region" description="Low complexity" evidence="10">
    <location>
        <begin position="23"/>
        <end position="36"/>
    </location>
</feature>
<dbReference type="GO" id="GO:0005829">
    <property type="term" value="C:cytosol"/>
    <property type="evidence" value="ECO:0007669"/>
    <property type="project" value="TreeGrafter"/>
</dbReference>
<keyword evidence="7" id="KW-1005">Bacterial flagellum biogenesis</keyword>
<evidence type="ECO:0000313" key="12">
    <source>
        <dbReference type="EMBL" id="OYD53365.1"/>
    </source>
</evidence>
<dbReference type="SUPFAM" id="SSF160527">
    <property type="entry name" value="V-type ATPase subunit E-like"/>
    <property type="match status" value="1"/>
</dbReference>
<proteinExistence type="inferred from homology"/>
<sequence length="276" mass="30297">MSISRHQAVGAYQRWKPQDFDAPEGATEPEAEAAPALPEPPPAPEPEPELPAYDPLVDLKLPTAEEIERMHEEIRAAGFEEGKHEGHAEGFAEGERKGYAEGKARAEAEAARLAALADRLDQSLSGIDHEVAEELMALAIELARQVVHRTLDEHPEAILDTIRTALQQLPQGHAQIRLHPDDLALVREHMGEQLSHAGHRLQEDFGLQRGDCRIDAQGAQLDATLETRWRRVLESLGRERAQFAPQDADPREAQDQIAETDADQDEDAAGSDGASA</sequence>
<keyword evidence="13" id="KW-1185">Reference proteome</keyword>
<dbReference type="Pfam" id="PF02108">
    <property type="entry name" value="FliH"/>
    <property type="match status" value="1"/>
</dbReference>
<organism evidence="12 13">
    <name type="scientific">Thauera propionica</name>
    <dbReference type="NCBI Taxonomy" id="2019431"/>
    <lineage>
        <taxon>Bacteria</taxon>
        <taxon>Pseudomonadati</taxon>
        <taxon>Pseudomonadota</taxon>
        <taxon>Betaproteobacteria</taxon>
        <taxon>Rhodocyclales</taxon>
        <taxon>Zoogloeaceae</taxon>
        <taxon>Thauera</taxon>
    </lineage>
</organism>
<evidence type="ECO:0000256" key="10">
    <source>
        <dbReference type="SAM" id="MobiDB-lite"/>
    </source>
</evidence>
<dbReference type="GO" id="GO:0003774">
    <property type="term" value="F:cytoskeletal motor activity"/>
    <property type="evidence" value="ECO:0007669"/>
    <property type="project" value="InterPro"/>
</dbReference>
<accession>A0A235EY48</accession>
<dbReference type="RefSeq" id="WP_094269103.1">
    <property type="nucleotide sequence ID" value="NZ_NOIH01000015.1"/>
</dbReference>
<evidence type="ECO:0000256" key="6">
    <source>
        <dbReference type="ARBA" id="ARBA00022490"/>
    </source>
</evidence>
<dbReference type="InterPro" id="IPR000563">
    <property type="entry name" value="Flag_FliH"/>
</dbReference>
<keyword evidence="5" id="KW-0813">Transport</keyword>
<dbReference type="Proteomes" id="UP000215181">
    <property type="component" value="Unassembled WGS sequence"/>
</dbReference>
<feature type="domain" description="Flagellar assembly protein FliH/Type III secretion system HrpE" evidence="11">
    <location>
        <begin position="108"/>
        <end position="232"/>
    </location>
</feature>
<evidence type="ECO:0000256" key="2">
    <source>
        <dbReference type="ARBA" id="ARBA00004496"/>
    </source>
</evidence>
<dbReference type="OrthoDB" id="5296952at2"/>
<gene>
    <name evidence="12" type="ORF">CGK74_14285</name>
</gene>
<name>A0A235EY48_9RHOO</name>
<evidence type="ECO:0000256" key="3">
    <source>
        <dbReference type="ARBA" id="ARBA00006602"/>
    </source>
</evidence>
<dbReference type="GO" id="GO:0015031">
    <property type="term" value="P:protein transport"/>
    <property type="evidence" value="ECO:0007669"/>
    <property type="project" value="UniProtKB-KW"/>
</dbReference>
<keyword evidence="8" id="KW-0653">Protein transport</keyword>
<feature type="compositionally biased region" description="Acidic residues" evidence="10">
    <location>
        <begin position="258"/>
        <end position="269"/>
    </location>
</feature>
<keyword evidence="12" id="KW-0282">Flagellum</keyword>